<proteinExistence type="inferred from homology"/>
<dbReference type="Pfam" id="PF02487">
    <property type="entry name" value="CLN3"/>
    <property type="match status" value="1"/>
</dbReference>
<evidence type="ECO:0000256" key="5">
    <source>
        <dbReference type="ARBA" id="ARBA00023136"/>
    </source>
</evidence>
<dbReference type="PANTHER" id="PTHR10981:SF0">
    <property type="entry name" value="BATTENIN"/>
    <property type="match status" value="1"/>
</dbReference>
<dbReference type="GO" id="GO:0051453">
    <property type="term" value="P:regulation of intracellular pH"/>
    <property type="evidence" value="ECO:0007669"/>
    <property type="project" value="TreeGrafter"/>
</dbReference>
<dbReference type="PANTHER" id="PTHR10981">
    <property type="entry name" value="BATTENIN"/>
    <property type="match status" value="1"/>
</dbReference>
<evidence type="ECO:0000256" key="1">
    <source>
        <dbReference type="ARBA" id="ARBA00004127"/>
    </source>
</evidence>
<keyword evidence="5 6" id="KW-0472">Membrane</keyword>
<comment type="caution">
    <text evidence="6">Lacks conserved residue(s) required for the propagation of feature annotation.</text>
</comment>
<protein>
    <recommendedName>
        <fullName evidence="6">Battenin</fullName>
    </recommendedName>
</protein>
<name>A0AAV2REY0_MEGNR</name>
<organism evidence="7 8">
    <name type="scientific">Meganyctiphanes norvegica</name>
    <name type="common">Northern krill</name>
    <name type="synonym">Thysanopoda norvegica</name>
    <dbReference type="NCBI Taxonomy" id="48144"/>
    <lineage>
        <taxon>Eukaryota</taxon>
        <taxon>Metazoa</taxon>
        <taxon>Ecdysozoa</taxon>
        <taxon>Arthropoda</taxon>
        <taxon>Crustacea</taxon>
        <taxon>Multicrustacea</taxon>
        <taxon>Malacostraca</taxon>
        <taxon>Eumalacostraca</taxon>
        <taxon>Eucarida</taxon>
        <taxon>Euphausiacea</taxon>
        <taxon>Euphausiidae</taxon>
        <taxon>Meganyctiphanes</taxon>
    </lineage>
</organism>
<evidence type="ECO:0000256" key="4">
    <source>
        <dbReference type="ARBA" id="ARBA00022989"/>
    </source>
</evidence>
<feature type="transmembrane region" description="Helical" evidence="6">
    <location>
        <begin position="66"/>
        <end position="84"/>
    </location>
</feature>
<keyword evidence="4 6" id="KW-1133">Transmembrane helix</keyword>
<keyword evidence="3 6" id="KW-0812">Transmembrane</keyword>
<comment type="similarity">
    <text evidence="6">Belongs to the battenin family.</text>
</comment>
<evidence type="ECO:0000313" key="7">
    <source>
        <dbReference type="EMBL" id="CAL4122513.1"/>
    </source>
</evidence>
<keyword evidence="2" id="KW-0813">Transport</keyword>
<feature type="non-terminal residue" evidence="7">
    <location>
        <position position="203"/>
    </location>
</feature>
<evidence type="ECO:0000313" key="8">
    <source>
        <dbReference type="Proteomes" id="UP001497623"/>
    </source>
</evidence>
<dbReference type="EMBL" id="CAXKWB010020291">
    <property type="protein sequence ID" value="CAL4122513.1"/>
    <property type="molecule type" value="Genomic_DNA"/>
</dbReference>
<dbReference type="InterPro" id="IPR003492">
    <property type="entry name" value="Battenin_disease_Cln3"/>
</dbReference>
<dbReference type="GO" id="GO:0012505">
    <property type="term" value="C:endomembrane system"/>
    <property type="evidence" value="ECO:0007669"/>
    <property type="project" value="UniProtKB-SubCell"/>
</dbReference>
<accession>A0AAV2REY0</accession>
<feature type="transmembrane region" description="Helical" evidence="6">
    <location>
        <begin position="170"/>
        <end position="194"/>
    </location>
</feature>
<dbReference type="AlphaFoldDB" id="A0AAV2REY0"/>
<sequence>MAYQYEQLSTNEDFSAVDHIKEVQVTSNEEYESAMENESETEPECVHLQRSSSGVHKASWRTLMGFWLLGLTNNFAYVIMLSAAHDILSQDFKPNDTVSVLKTLSNITNPRDCNTMGTGTILLADIIPGLIMKIAAPFMCSLVHMRVFLVVILCCLSFILVGLASSVTVAIIGVVCASASSGLGEVTFLAYSAYFHRLLVGKW</sequence>
<gene>
    <name evidence="7" type="ORF">MNOR_LOCUS23235</name>
</gene>
<reference evidence="7 8" key="1">
    <citation type="submission" date="2024-05" db="EMBL/GenBank/DDBJ databases">
        <authorList>
            <person name="Wallberg A."/>
        </authorList>
    </citation>
    <scope>NUCLEOTIDE SEQUENCE [LARGE SCALE GENOMIC DNA]</scope>
</reference>
<keyword evidence="6" id="KW-0458">Lysosome</keyword>
<evidence type="ECO:0000256" key="3">
    <source>
        <dbReference type="ARBA" id="ARBA00022692"/>
    </source>
</evidence>
<comment type="caution">
    <text evidence="7">The sequence shown here is derived from an EMBL/GenBank/DDBJ whole genome shotgun (WGS) entry which is preliminary data.</text>
</comment>
<dbReference type="GO" id="GO:0005765">
    <property type="term" value="C:lysosomal membrane"/>
    <property type="evidence" value="ECO:0007669"/>
    <property type="project" value="UniProtKB-SubCell"/>
</dbReference>
<keyword evidence="8" id="KW-1185">Reference proteome</keyword>
<evidence type="ECO:0000256" key="6">
    <source>
        <dbReference type="RuleBase" id="RU361113"/>
    </source>
</evidence>
<dbReference type="GO" id="GO:0007040">
    <property type="term" value="P:lysosome organization"/>
    <property type="evidence" value="ECO:0007669"/>
    <property type="project" value="TreeGrafter"/>
</dbReference>
<dbReference type="Proteomes" id="UP001497623">
    <property type="component" value="Unassembled WGS sequence"/>
</dbReference>
<comment type="subcellular location">
    <subcellularLocation>
        <location evidence="1">Endomembrane system</location>
        <topology evidence="1">Multi-pass membrane protein</topology>
    </subcellularLocation>
    <subcellularLocation>
        <location evidence="6">Lysosome membrane</location>
        <topology evidence="6">Multi-pass membrane protein</topology>
    </subcellularLocation>
</comment>
<feature type="transmembrane region" description="Helical" evidence="6">
    <location>
        <begin position="147"/>
        <end position="164"/>
    </location>
</feature>
<evidence type="ECO:0000256" key="2">
    <source>
        <dbReference type="ARBA" id="ARBA00022448"/>
    </source>
</evidence>
<dbReference type="PRINTS" id="PR01315">
    <property type="entry name" value="BATTENIN"/>
</dbReference>